<evidence type="ECO:0000256" key="5">
    <source>
        <dbReference type="ARBA" id="ARBA00022781"/>
    </source>
</evidence>
<dbReference type="CDD" id="cd06503">
    <property type="entry name" value="ATP-synt_Fo_b"/>
    <property type="match status" value="1"/>
</dbReference>
<evidence type="ECO:0000256" key="11">
    <source>
        <dbReference type="ARBA" id="ARBA00025614"/>
    </source>
</evidence>
<feature type="chain" id="PRO_5020529365" description="ATP synthase subunit b" evidence="16">
    <location>
        <begin position="26"/>
        <end position="192"/>
    </location>
</feature>
<feature type="transmembrane region" description="Helical" evidence="13">
    <location>
        <begin position="39"/>
        <end position="57"/>
    </location>
</feature>
<dbReference type="HAMAP" id="MF_01398">
    <property type="entry name" value="ATP_synth_b_bprime"/>
    <property type="match status" value="1"/>
</dbReference>
<feature type="signal peptide" evidence="16">
    <location>
        <begin position="1"/>
        <end position="25"/>
    </location>
</feature>
<protein>
    <recommendedName>
        <fullName evidence="13">ATP synthase subunit b</fullName>
    </recommendedName>
    <alternativeName>
        <fullName evidence="13">ATP synthase F(0) sector subunit b</fullName>
    </alternativeName>
    <alternativeName>
        <fullName evidence="13">ATPase subunit I</fullName>
    </alternativeName>
    <alternativeName>
        <fullName evidence="13">F-type ATPase subunit b</fullName>
        <shortName evidence="13">F-ATPase subunit b</shortName>
    </alternativeName>
</protein>
<evidence type="ECO:0000313" key="18">
    <source>
        <dbReference type="Proteomes" id="UP000298602"/>
    </source>
</evidence>
<keyword evidence="13" id="KW-1003">Cell membrane</keyword>
<evidence type="ECO:0000256" key="16">
    <source>
        <dbReference type="SAM" id="SignalP"/>
    </source>
</evidence>
<keyword evidence="7 13" id="KW-0406">Ion transport</keyword>
<evidence type="ECO:0000256" key="8">
    <source>
        <dbReference type="ARBA" id="ARBA00023136"/>
    </source>
</evidence>
<name>A0A4P8L1T6_9BACT</name>
<dbReference type="InterPro" id="IPR002146">
    <property type="entry name" value="ATP_synth_b/b'su_bac/chlpt"/>
</dbReference>
<dbReference type="EMBL" id="CP040098">
    <property type="protein sequence ID" value="QCQ21828.1"/>
    <property type="molecule type" value="Genomic_DNA"/>
</dbReference>
<evidence type="ECO:0000313" key="17">
    <source>
        <dbReference type="EMBL" id="QCQ21828.1"/>
    </source>
</evidence>
<evidence type="ECO:0000256" key="15">
    <source>
        <dbReference type="SAM" id="Coils"/>
    </source>
</evidence>
<evidence type="ECO:0000256" key="6">
    <source>
        <dbReference type="ARBA" id="ARBA00022989"/>
    </source>
</evidence>
<feature type="coiled-coil region" evidence="15">
    <location>
        <begin position="65"/>
        <end position="110"/>
    </location>
</feature>
<dbReference type="GO" id="GO:0045259">
    <property type="term" value="C:proton-transporting ATP synthase complex"/>
    <property type="evidence" value="ECO:0007669"/>
    <property type="project" value="UniProtKB-KW"/>
</dbReference>
<keyword evidence="16" id="KW-0732">Signal</keyword>
<feature type="coiled-coil region" evidence="15">
    <location>
        <begin position="142"/>
        <end position="169"/>
    </location>
</feature>
<comment type="function">
    <text evidence="10 13">F(1)F(0) ATP synthase produces ATP from ADP in the presence of a proton or sodium gradient. F-type ATPases consist of two structural domains, F(1) containing the extramembraneous catalytic core and F(0) containing the membrane proton channel, linked together by a central stalk and a peripheral stalk. During catalysis, ATP synthesis in the catalytic domain of F(1) is coupled via a rotary mechanism of the central stalk subunits to proton translocation.</text>
</comment>
<evidence type="ECO:0000256" key="10">
    <source>
        <dbReference type="ARBA" id="ARBA00025198"/>
    </source>
</evidence>
<keyword evidence="8 13" id="KW-0472">Membrane</keyword>
<comment type="function">
    <text evidence="11">Component of the F(0) channel, it forms part of the peripheral stalk, linking F(1) to F(0). The b'-subunit is a diverged and duplicated form of b found in plants and photosynthetic bacteria.</text>
</comment>
<dbReference type="Proteomes" id="UP000298602">
    <property type="component" value="Chromosome"/>
</dbReference>
<accession>A0A4P8L1T6</accession>
<dbReference type="KEGG" id="dax:FDQ92_06330"/>
<evidence type="ECO:0000256" key="13">
    <source>
        <dbReference type="HAMAP-Rule" id="MF_01398"/>
    </source>
</evidence>
<reference evidence="17 18" key="1">
    <citation type="submission" date="2019-05" db="EMBL/GenBank/DDBJ databases">
        <title>The Complete Genome Sequence of the n-alkane-degrading Desulfoglaeba alkanexedens ALDC reveals multiple alkylsuccinate synthase gene clusters.</title>
        <authorList>
            <person name="Callaghan A.V."/>
            <person name="Davidova I.A."/>
            <person name="Duncan K.E."/>
            <person name="Morris B."/>
            <person name="McInerney M.J."/>
        </authorList>
    </citation>
    <scope>NUCLEOTIDE SEQUENCE [LARGE SCALE GENOMIC DNA]</scope>
    <source>
        <strain evidence="17 18">ALDC</strain>
    </source>
</reference>
<dbReference type="AlphaFoldDB" id="A0A4P8L1T6"/>
<gene>
    <name evidence="13" type="primary">atpF</name>
    <name evidence="17" type="ORF">FDQ92_06330</name>
</gene>
<evidence type="ECO:0000256" key="1">
    <source>
        <dbReference type="ARBA" id="ARBA00005513"/>
    </source>
</evidence>
<keyword evidence="5 13" id="KW-0375">Hydrogen ion transport</keyword>
<evidence type="ECO:0000256" key="7">
    <source>
        <dbReference type="ARBA" id="ARBA00023065"/>
    </source>
</evidence>
<organism evidence="17 18">
    <name type="scientific">Desulfoglaeba alkanexedens ALDC</name>
    <dbReference type="NCBI Taxonomy" id="980445"/>
    <lineage>
        <taxon>Bacteria</taxon>
        <taxon>Pseudomonadati</taxon>
        <taxon>Thermodesulfobacteriota</taxon>
        <taxon>Syntrophobacteria</taxon>
        <taxon>Syntrophobacterales</taxon>
        <taxon>Syntrophobacteraceae</taxon>
        <taxon>Desulfoglaeba</taxon>
    </lineage>
</organism>
<evidence type="ECO:0000256" key="9">
    <source>
        <dbReference type="ARBA" id="ARBA00023310"/>
    </source>
</evidence>
<dbReference type="PROSITE" id="PS51257">
    <property type="entry name" value="PROKAR_LIPOPROTEIN"/>
    <property type="match status" value="1"/>
</dbReference>
<dbReference type="RefSeq" id="WP_137423797.1">
    <property type="nucleotide sequence ID" value="NZ_CP040098.1"/>
</dbReference>
<keyword evidence="18" id="KW-1185">Reference proteome</keyword>
<dbReference type="OrthoDB" id="5471016at2"/>
<keyword evidence="2 13" id="KW-0813">Transport</keyword>
<reference evidence="17 18" key="2">
    <citation type="submission" date="2019-05" db="EMBL/GenBank/DDBJ databases">
        <authorList>
            <person name="Suflita J.M."/>
            <person name="Marks C.R."/>
        </authorList>
    </citation>
    <scope>NUCLEOTIDE SEQUENCE [LARGE SCALE GENOMIC DNA]</scope>
    <source>
        <strain evidence="17 18">ALDC</strain>
    </source>
</reference>
<keyword evidence="6 13" id="KW-1133">Transmembrane helix</keyword>
<dbReference type="PANTHER" id="PTHR33445">
    <property type="entry name" value="ATP SYNTHASE SUBUNIT B', CHLOROPLASTIC"/>
    <property type="match status" value="1"/>
</dbReference>
<keyword evidence="15" id="KW-0175">Coiled coil</keyword>
<keyword evidence="9 13" id="KW-0066">ATP synthesis</keyword>
<evidence type="ECO:0000256" key="2">
    <source>
        <dbReference type="ARBA" id="ARBA00022448"/>
    </source>
</evidence>
<evidence type="ECO:0000256" key="12">
    <source>
        <dbReference type="ARBA" id="ARBA00037847"/>
    </source>
</evidence>
<dbReference type="InterPro" id="IPR050059">
    <property type="entry name" value="ATP_synthase_B_chain"/>
</dbReference>
<evidence type="ECO:0000256" key="14">
    <source>
        <dbReference type="RuleBase" id="RU003848"/>
    </source>
</evidence>
<comment type="similarity">
    <text evidence="1 13 14">Belongs to the ATPase B chain family.</text>
</comment>
<evidence type="ECO:0000256" key="3">
    <source>
        <dbReference type="ARBA" id="ARBA00022547"/>
    </source>
</evidence>
<dbReference type="PANTHER" id="PTHR33445:SF1">
    <property type="entry name" value="ATP SYNTHASE SUBUNIT B"/>
    <property type="match status" value="1"/>
</dbReference>
<comment type="subunit">
    <text evidence="13">F-type ATPases have 2 components, F(1) - the catalytic core - and F(0) - the membrane proton channel. F(1) has five subunits: alpha(3), beta(3), gamma(1), delta(1), epsilon(1). F(0) has three main subunits: a(1), b(2) and c(10-14). The alpha and beta chains form an alternating ring which encloses part of the gamma chain. F(1) is attached to F(0) by a central stalk formed by the gamma and epsilon chains, while a peripheral stalk is formed by the delta and b chains.</text>
</comment>
<dbReference type="GO" id="GO:0005886">
    <property type="term" value="C:plasma membrane"/>
    <property type="evidence" value="ECO:0007669"/>
    <property type="project" value="UniProtKB-SubCell"/>
</dbReference>
<dbReference type="GO" id="GO:0046961">
    <property type="term" value="F:proton-transporting ATPase activity, rotational mechanism"/>
    <property type="evidence" value="ECO:0007669"/>
    <property type="project" value="TreeGrafter"/>
</dbReference>
<proteinExistence type="inferred from homology"/>
<keyword evidence="3 13" id="KW-0138">CF(0)</keyword>
<sequence length="192" mass="21690">MISKRVGSFVATLLLAVLACGTAMASAGGEGGGSDWKDFFLRLLNFAVMLAILVKLLKKPATNFFVSRRENIQRLLKELEEKKQEAAARAEEYKSKLAVLDKETERILEEYIQEGEAERRKIIEAAERQAEYIHQQAQFAIQQEIKSAKESLKEEIAELTVSAAEELLKKNIRGEDQKRLVEDFMTKAVEAK</sequence>
<keyword evidence="4 13" id="KW-0812">Transmembrane</keyword>
<dbReference type="GO" id="GO:0046933">
    <property type="term" value="F:proton-transporting ATP synthase activity, rotational mechanism"/>
    <property type="evidence" value="ECO:0007669"/>
    <property type="project" value="UniProtKB-UniRule"/>
</dbReference>
<dbReference type="Pfam" id="PF00430">
    <property type="entry name" value="ATP-synt_B"/>
    <property type="match status" value="1"/>
</dbReference>
<comment type="subcellular location">
    <subcellularLocation>
        <location evidence="13">Cell membrane</location>
        <topology evidence="13">Single-pass membrane protein</topology>
    </subcellularLocation>
    <subcellularLocation>
        <location evidence="12">Endomembrane system</location>
        <topology evidence="12">Single-pass membrane protein</topology>
    </subcellularLocation>
</comment>
<evidence type="ECO:0000256" key="4">
    <source>
        <dbReference type="ARBA" id="ARBA00022692"/>
    </source>
</evidence>
<dbReference type="GO" id="GO:0012505">
    <property type="term" value="C:endomembrane system"/>
    <property type="evidence" value="ECO:0007669"/>
    <property type="project" value="UniProtKB-SubCell"/>
</dbReference>